<keyword evidence="2" id="KW-1185">Reference proteome</keyword>
<gene>
    <name evidence="1" type="ORF">V3390_08240</name>
</gene>
<dbReference type="Proteomes" id="UP001356170">
    <property type="component" value="Unassembled WGS sequence"/>
</dbReference>
<comment type="caution">
    <text evidence="1">The sequence shown here is derived from an EMBL/GenBank/DDBJ whole genome shotgun (WGS) entry which is preliminary data.</text>
</comment>
<proteinExistence type="predicted"/>
<sequence length="110" mass="13019">MNQRLEEARANASIPYDRYQQEFQQSYEKAPYYRDGQSWQDYEPAYKYGYDQYASATGRKWEEVKSELEQGWDKAKGESRMAWEQAKDAVRAGWDRLERAMPGDADNDGR</sequence>
<organism evidence="1 2">
    <name type="scientific">Aquilutibacter rugosus</name>
    <dbReference type="NCBI Taxonomy" id="3115820"/>
    <lineage>
        <taxon>Bacteria</taxon>
        <taxon>Pseudomonadati</taxon>
        <taxon>Pseudomonadota</taxon>
        <taxon>Gammaproteobacteria</taxon>
        <taxon>Lysobacterales</taxon>
        <taxon>Lysobacteraceae</taxon>
        <taxon>Aquilutibacter</taxon>
    </lineage>
</organism>
<accession>A0ABU7V0C7</accession>
<evidence type="ECO:0000313" key="2">
    <source>
        <dbReference type="Proteomes" id="UP001356170"/>
    </source>
</evidence>
<dbReference type="EMBL" id="JAZHBO010000002">
    <property type="protein sequence ID" value="MEF2156211.1"/>
    <property type="molecule type" value="Genomic_DNA"/>
</dbReference>
<dbReference type="RefSeq" id="WP_331704065.1">
    <property type="nucleotide sequence ID" value="NZ_JAZHBO010000002.1"/>
</dbReference>
<reference evidence="1 2" key="1">
    <citation type="submission" date="2024-01" db="EMBL/GenBank/DDBJ databases">
        <title>Novel species of the genus Luteimonas isolated from rivers.</title>
        <authorList>
            <person name="Lu H."/>
        </authorList>
    </citation>
    <scope>NUCLEOTIDE SEQUENCE [LARGE SCALE GENOMIC DNA]</scope>
    <source>
        <strain evidence="1 2">FXH3W</strain>
    </source>
</reference>
<name>A0ABU7V0C7_9GAMM</name>
<evidence type="ECO:0000313" key="1">
    <source>
        <dbReference type="EMBL" id="MEF2156211.1"/>
    </source>
</evidence>
<protein>
    <submittedName>
        <fullName evidence="1">Uncharacterized protein</fullName>
    </submittedName>
</protein>